<reference evidence="4 5" key="1">
    <citation type="submission" date="2016-04" db="EMBL/GenBank/DDBJ databases">
        <title>Genome analyses suggest a sexual origin of heterokaryosis in a supposedly ancient asexual fungus.</title>
        <authorList>
            <person name="Ropars J."/>
            <person name="Sedzielewska K."/>
            <person name="Noel J."/>
            <person name="Charron P."/>
            <person name="Farinelli L."/>
            <person name="Marton T."/>
            <person name="Kruger M."/>
            <person name="Pelin A."/>
            <person name="Brachmann A."/>
            <person name="Corradi N."/>
        </authorList>
    </citation>
    <scope>NUCLEOTIDE SEQUENCE [LARGE SCALE GENOMIC DNA]</scope>
    <source>
        <strain evidence="4 5">C2</strain>
    </source>
</reference>
<dbReference type="Pfam" id="PF07714">
    <property type="entry name" value="PK_Tyr_Ser-Thr"/>
    <property type="match status" value="1"/>
</dbReference>
<evidence type="ECO:0000256" key="1">
    <source>
        <dbReference type="ARBA" id="ARBA00038101"/>
    </source>
</evidence>
<evidence type="ECO:0000259" key="3">
    <source>
        <dbReference type="PROSITE" id="PS50011"/>
    </source>
</evidence>
<dbReference type="InterPro" id="IPR001245">
    <property type="entry name" value="Ser-Thr/Tyr_kinase_cat_dom"/>
</dbReference>
<dbReference type="InterPro" id="IPR000719">
    <property type="entry name" value="Prot_kinase_dom"/>
</dbReference>
<gene>
    <name evidence="4" type="ORF">RhiirC2_849781</name>
</gene>
<keyword evidence="4" id="KW-0808">Transferase</keyword>
<dbReference type="SMART" id="SM00671">
    <property type="entry name" value="SEL1"/>
    <property type="match status" value="10"/>
</dbReference>
<comment type="similarity">
    <text evidence="1">Belongs to the sel-1 family.</text>
</comment>
<keyword evidence="4" id="KW-0418">Kinase</keyword>
<dbReference type="GO" id="GO:0005524">
    <property type="term" value="F:ATP binding"/>
    <property type="evidence" value="ECO:0007669"/>
    <property type="project" value="InterPro"/>
</dbReference>
<feature type="domain" description="Protein kinase" evidence="3">
    <location>
        <begin position="37"/>
        <end position="297"/>
    </location>
</feature>
<dbReference type="Gene3D" id="1.25.40.10">
    <property type="entry name" value="Tetratricopeptide repeat domain"/>
    <property type="match status" value="3"/>
</dbReference>
<sequence>MSITEKKNNNSNYVDWINKAIEKNFITYYDHTEFKNKKEIENNNNNSVGKIFKVNWNNTNTNLVVKSSYDSDVKKIINELKAHKEVDFHINILRIYGISKIENQYSLVLEYANGGSLYSYLKENFTNLEWDDKYCLALQLAGAIDFIHNKGIIHCNLHEQNVLIHKNNIKVADFGLSKRVNETSNYSNKALDFLPYSDPTNLNVTYNINQPRITNFKSDIYSIGILLWLLSSGRRPFYDEGTKYDINLAMDIINGKREEIIKGTPVEYSDIYTACWSDDPDERPSLQIVISCLQSIIDHSIKSITNEIEKESLNNDFDNMMDNYDLSLNDDNPSNLVSNNFTDLNNNVEENVDKIIDYVIKLHDEFGYTITETEEIIRQLFESISKPIQIKIFDWLIKNQTSSKYIFFCGFLYFNGIIVKRNEDKAYGLLLKASKDNYPIAQVYFGKLYKDPKKSFYWYQKSAENGNKLALLYLGNCYENGEGTNQNFEKAIFSYKKVANNGNKKVQYDLGYFNQNREGIEQNLEKTIYRYKEAAKNGNKIAQYKLGYIYENGKRMQRDINKAIKWYERSAKQGFSYAQTKLGYIYENGEEIDQDLEKSIYWYTRAAKGGNKIAQSNLGYFYEKGKGTQKDIKKAIEWYERSAEQEYSNAQCSLGYLYEKGEEIDQDLEKAIYWYKKATENGYEAAHYYLGKCYQYGIGIEKDEVKAFEHYKKSAEKGYLGGKYILGYCYENGIGTNIDKEKAIELYKDAAKGGNEDAKRMLELQSFYDSLKKNHPMAESQDFLIPICCSIFLFCIFCRIILYILNCIFKVFSK</sequence>
<dbReference type="VEuPathDB" id="FungiDB:RhiirFUN_003840"/>
<dbReference type="PROSITE" id="PS50011">
    <property type="entry name" value="PROTEIN_KINASE_DOM"/>
    <property type="match status" value="1"/>
</dbReference>
<name>A0A2N1N9J7_9GLOM</name>
<dbReference type="EMBL" id="LLXL01000597">
    <property type="protein sequence ID" value="PKK70605.1"/>
    <property type="molecule type" value="Genomic_DNA"/>
</dbReference>
<organism evidence="4 5">
    <name type="scientific">Rhizophagus irregularis</name>
    <dbReference type="NCBI Taxonomy" id="588596"/>
    <lineage>
        <taxon>Eukaryota</taxon>
        <taxon>Fungi</taxon>
        <taxon>Fungi incertae sedis</taxon>
        <taxon>Mucoromycota</taxon>
        <taxon>Glomeromycotina</taxon>
        <taxon>Glomeromycetes</taxon>
        <taxon>Glomerales</taxon>
        <taxon>Glomeraceae</taxon>
        <taxon>Rhizophagus</taxon>
    </lineage>
</organism>
<dbReference type="PANTHER" id="PTHR11102:SF160">
    <property type="entry name" value="ERAD-ASSOCIATED E3 UBIQUITIN-PROTEIN LIGASE COMPONENT HRD3"/>
    <property type="match status" value="1"/>
</dbReference>
<evidence type="ECO:0000313" key="5">
    <source>
        <dbReference type="Proteomes" id="UP000233469"/>
    </source>
</evidence>
<proteinExistence type="inferred from homology"/>
<dbReference type="Proteomes" id="UP000233469">
    <property type="component" value="Unassembled WGS sequence"/>
</dbReference>
<dbReference type="InterPro" id="IPR011009">
    <property type="entry name" value="Kinase-like_dom_sf"/>
</dbReference>
<comment type="caution">
    <text evidence="4">The sequence shown here is derived from an EMBL/GenBank/DDBJ whole genome shotgun (WGS) entry which is preliminary data.</text>
</comment>
<dbReference type="InterPro" id="IPR050767">
    <property type="entry name" value="Sel1_AlgK"/>
</dbReference>
<dbReference type="VEuPathDB" id="FungiDB:RhiirA1_457928"/>
<keyword evidence="2" id="KW-0472">Membrane</keyword>
<dbReference type="GO" id="GO:0004672">
    <property type="term" value="F:protein kinase activity"/>
    <property type="evidence" value="ECO:0007669"/>
    <property type="project" value="InterPro"/>
</dbReference>
<dbReference type="Gene3D" id="1.10.510.10">
    <property type="entry name" value="Transferase(Phosphotransferase) domain 1"/>
    <property type="match status" value="1"/>
</dbReference>
<evidence type="ECO:0000256" key="2">
    <source>
        <dbReference type="SAM" id="Phobius"/>
    </source>
</evidence>
<dbReference type="PANTHER" id="PTHR11102">
    <property type="entry name" value="SEL-1-LIKE PROTEIN"/>
    <property type="match status" value="1"/>
</dbReference>
<dbReference type="InterPro" id="IPR006597">
    <property type="entry name" value="Sel1-like"/>
</dbReference>
<dbReference type="Pfam" id="PF08238">
    <property type="entry name" value="Sel1"/>
    <property type="match status" value="10"/>
</dbReference>
<dbReference type="InterPro" id="IPR011990">
    <property type="entry name" value="TPR-like_helical_dom_sf"/>
</dbReference>
<evidence type="ECO:0000313" key="4">
    <source>
        <dbReference type="EMBL" id="PKK70605.1"/>
    </source>
</evidence>
<dbReference type="SUPFAM" id="SSF81901">
    <property type="entry name" value="HCP-like"/>
    <property type="match status" value="2"/>
</dbReference>
<feature type="transmembrane region" description="Helical" evidence="2">
    <location>
        <begin position="783"/>
        <end position="805"/>
    </location>
</feature>
<dbReference type="VEuPathDB" id="FungiDB:FUN_021905"/>
<protein>
    <submittedName>
        <fullName evidence="4">Kinase-like protein</fullName>
    </submittedName>
</protein>
<dbReference type="AlphaFoldDB" id="A0A2N1N9J7"/>
<accession>A0A2N1N9J7</accession>
<keyword evidence="2" id="KW-1133">Transmembrane helix</keyword>
<dbReference type="PRINTS" id="PR00109">
    <property type="entry name" value="TYRKINASE"/>
</dbReference>
<reference evidence="4 5" key="2">
    <citation type="submission" date="2017-10" db="EMBL/GenBank/DDBJ databases">
        <title>Extensive intraspecific genome diversity in a model arbuscular mycorrhizal fungus.</title>
        <authorList>
            <person name="Chen E.C.H."/>
            <person name="Morin E."/>
            <person name="Baudet D."/>
            <person name="Noel J."/>
            <person name="Ndikumana S."/>
            <person name="Charron P."/>
            <person name="St-Onge C."/>
            <person name="Giorgi J."/>
            <person name="Grigoriev I.V."/>
            <person name="Roux C."/>
            <person name="Martin F.M."/>
            <person name="Corradi N."/>
        </authorList>
    </citation>
    <scope>NUCLEOTIDE SEQUENCE [LARGE SCALE GENOMIC DNA]</scope>
    <source>
        <strain evidence="4 5">C2</strain>
    </source>
</reference>
<keyword evidence="2" id="KW-0812">Transmembrane</keyword>
<dbReference type="SUPFAM" id="SSF56112">
    <property type="entry name" value="Protein kinase-like (PK-like)"/>
    <property type="match status" value="1"/>
</dbReference>